<evidence type="ECO:0000256" key="1">
    <source>
        <dbReference type="ARBA" id="ARBA00022490"/>
    </source>
</evidence>
<dbReference type="Gene3D" id="3.20.20.70">
    <property type="entry name" value="Aldolase class I"/>
    <property type="match status" value="1"/>
</dbReference>
<dbReference type="Pfam" id="PF03740">
    <property type="entry name" value="PdxJ"/>
    <property type="match status" value="1"/>
</dbReference>
<comment type="similarity">
    <text evidence="4">Belongs to the PNP synthase family.</text>
</comment>
<comment type="function">
    <text evidence="4">Catalyzes the complicated ring closure reaction between the two acyclic compounds 1-deoxy-D-xylulose-5-phosphate (DXP) and 3-amino-2-oxopropyl phosphate (1-amino-acetone-3-phosphate or AAP) to form pyridoxine 5'-phosphate (PNP) and inorganic phosphate.</text>
</comment>
<dbReference type="PANTHER" id="PTHR30456">
    <property type="entry name" value="PYRIDOXINE 5'-PHOSPHATE SYNTHASE"/>
    <property type="match status" value="1"/>
</dbReference>
<feature type="binding site" evidence="4">
    <location>
        <position position="7"/>
    </location>
    <ligand>
        <name>3-amino-2-oxopropyl phosphate</name>
        <dbReference type="ChEBI" id="CHEBI:57279"/>
    </ligand>
</feature>
<comment type="catalytic activity">
    <reaction evidence="4">
        <text>3-amino-2-oxopropyl phosphate + 1-deoxy-D-xylulose 5-phosphate = pyridoxine 5'-phosphate + phosphate + 2 H2O + H(+)</text>
        <dbReference type="Rhea" id="RHEA:15265"/>
        <dbReference type="ChEBI" id="CHEBI:15377"/>
        <dbReference type="ChEBI" id="CHEBI:15378"/>
        <dbReference type="ChEBI" id="CHEBI:43474"/>
        <dbReference type="ChEBI" id="CHEBI:57279"/>
        <dbReference type="ChEBI" id="CHEBI:57792"/>
        <dbReference type="ChEBI" id="CHEBI:58589"/>
        <dbReference type="EC" id="2.6.99.2"/>
    </reaction>
</comment>
<sequence>MLKLSVNVNKIATLRNTRTLGIPSILHLSRIALRAGAEGITVHPRPDQRHIRASDVGEIAAMLREEFPTAEYNIEGNPFIEYVHFAQDYRPTQCTLVPDSPEAFTSNRGWDLAANRARLGPMIEKLKSFGCRVSLFMNPEPQQMKLAAELGADRIEFYTEPYAAAFAAGDPKAADDYVAASHAALEAGLGLNAGHDLNLHNLPPLVKAIPQLLEVSIGHALIADALELGMAETVRRYVSACRS</sequence>
<name>A0A7M2WVN5_9BACT</name>
<feature type="active site" description="Proton donor" evidence="4">
    <location>
        <position position="195"/>
    </location>
</feature>
<dbReference type="RefSeq" id="WP_206292637.1">
    <property type="nucleotide sequence ID" value="NZ_CP063458.1"/>
</dbReference>
<protein>
    <recommendedName>
        <fullName evidence="4 5">Pyridoxine 5'-phosphate synthase</fullName>
        <shortName evidence="4">PNP synthase</shortName>
        <ecNumber evidence="4 5">2.6.99.2</ecNumber>
    </recommendedName>
</protein>
<feature type="binding site" evidence="4">
    <location>
        <position position="50"/>
    </location>
    <ligand>
        <name>1-deoxy-D-xylulose 5-phosphate</name>
        <dbReference type="ChEBI" id="CHEBI:57792"/>
    </ligand>
</feature>
<proteinExistence type="inferred from homology"/>
<keyword evidence="2 4" id="KW-0808">Transferase</keyword>
<feature type="site" description="Transition state stabilizer" evidence="4">
    <location>
        <position position="156"/>
    </location>
</feature>
<evidence type="ECO:0000256" key="3">
    <source>
        <dbReference type="ARBA" id="ARBA00023096"/>
    </source>
</evidence>
<feature type="binding site" evidence="4">
    <location>
        <position position="105"/>
    </location>
    <ligand>
        <name>1-deoxy-D-xylulose 5-phosphate</name>
        <dbReference type="ChEBI" id="CHEBI:57792"/>
    </ligand>
</feature>
<dbReference type="EC" id="2.6.99.2" evidence="4 5"/>
<dbReference type="NCBIfam" id="NF003626">
    <property type="entry name" value="PRK05265.1-4"/>
    <property type="match status" value="1"/>
</dbReference>
<evidence type="ECO:0000256" key="5">
    <source>
        <dbReference type="NCBIfam" id="TIGR00559"/>
    </source>
</evidence>
<dbReference type="InterPro" id="IPR004569">
    <property type="entry name" value="PyrdxlP_synth_PdxJ"/>
</dbReference>
<dbReference type="EMBL" id="CP063458">
    <property type="protein sequence ID" value="QOV89588.1"/>
    <property type="molecule type" value="Genomic_DNA"/>
</dbReference>
<comment type="subunit">
    <text evidence="4">Homooctamer; tetramer of dimers.</text>
</comment>
<dbReference type="AlphaFoldDB" id="A0A7M2WVN5"/>
<reference evidence="6 7" key="1">
    <citation type="submission" date="2020-10" db="EMBL/GenBank/DDBJ databases">
        <title>Wide distribution of Phycisphaera-like planctomycetes from WD2101 soil group in peatlands and genome analysis of the first cultivated representative.</title>
        <authorList>
            <person name="Dedysh S.N."/>
            <person name="Beletsky A.V."/>
            <person name="Ivanova A."/>
            <person name="Kulichevskaya I.S."/>
            <person name="Suzina N.E."/>
            <person name="Philippov D.A."/>
            <person name="Rakitin A.L."/>
            <person name="Mardanov A.V."/>
            <person name="Ravin N.V."/>
        </authorList>
    </citation>
    <scope>NUCLEOTIDE SEQUENCE [LARGE SCALE GENOMIC DNA]</scope>
    <source>
        <strain evidence="6 7">M1803</strain>
    </source>
</reference>
<keyword evidence="3 4" id="KW-0664">Pyridoxine biosynthesis</keyword>
<feature type="binding site" evidence="4">
    <location>
        <position position="18"/>
    </location>
    <ligand>
        <name>3-amino-2-oxopropyl phosphate</name>
        <dbReference type="ChEBI" id="CHEBI:57279"/>
    </ligand>
</feature>
<feature type="binding site" evidence="4">
    <location>
        <position position="45"/>
    </location>
    <ligand>
        <name>1-deoxy-D-xylulose 5-phosphate</name>
        <dbReference type="ChEBI" id="CHEBI:57792"/>
    </ligand>
</feature>
<dbReference type="NCBIfam" id="TIGR00559">
    <property type="entry name" value="pdxJ"/>
    <property type="match status" value="1"/>
</dbReference>
<evidence type="ECO:0000313" key="7">
    <source>
        <dbReference type="Proteomes" id="UP000593765"/>
    </source>
</evidence>
<feature type="binding site" evidence="4">
    <location>
        <position position="196"/>
    </location>
    <ligand>
        <name>3-amino-2-oxopropyl phosphate</name>
        <dbReference type="ChEBI" id="CHEBI:57279"/>
    </ligand>
</feature>
<dbReference type="HAMAP" id="MF_00279">
    <property type="entry name" value="PdxJ"/>
    <property type="match status" value="1"/>
</dbReference>
<comment type="pathway">
    <text evidence="4">Cofactor biosynthesis; pyridoxine 5'-phosphate biosynthesis; pyridoxine 5'-phosphate from D-erythrose 4-phosphate: step 5/5.</text>
</comment>
<dbReference type="KEGG" id="hbs:IPV69_25930"/>
<dbReference type="CDD" id="cd00003">
    <property type="entry name" value="PNPsynthase"/>
    <property type="match status" value="1"/>
</dbReference>
<organism evidence="6 7">
    <name type="scientific">Humisphaera borealis</name>
    <dbReference type="NCBI Taxonomy" id="2807512"/>
    <lineage>
        <taxon>Bacteria</taxon>
        <taxon>Pseudomonadati</taxon>
        <taxon>Planctomycetota</taxon>
        <taxon>Phycisphaerae</taxon>
        <taxon>Tepidisphaerales</taxon>
        <taxon>Tepidisphaeraceae</taxon>
        <taxon>Humisphaera</taxon>
    </lineage>
</organism>
<feature type="active site" description="Proton acceptor" evidence="4">
    <location>
        <position position="43"/>
    </location>
</feature>
<gene>
    <name evidence="4" type="primary">pdxJ</name>
    <name evidence="6" type="ORF">IPV69_25930</name>
</gene>
<evidence type="ECO:0000256" key="4">
    <source>
        <dbReference type="HAMAP-Rule" id="MF_00279"/>
    </source>
</evidence>
<evidence type="ECO:0000256" key="2">
    <source>
        <dbReference type="ARBA" id="ARBA00022679"/>
    </source>
</evidence>
<feature type="binding site" evidence="4">
    <location>
        <begin position="218"/>
        <end position="219"/>
    </location>
    <ligand>
        <name>3-amino-2-oxopropyl phosphate</name>
        <dbReference type="ChEBI" id="CHEBI:57279"/>
    </ligand>
</feature>
<dbReference type="UniPathway" id="UPA00244">
    <property type="reaction ID" value="UER00313"/>
</dbReference>
<dbReference type="InterPro" id="IPR036130">
    <property type="entry name" value="Pyridoxine-5'_phos_synth"/>
</dbReference>
<dbReference type="GO" id="GO:0008615">
    <property type="term" value="P:pyridoxine biosynthetic process"/>
    <property type="evidence" value="ECO:0007669"/>
    <property type="project" value="UniProtKB-UniRule"/>
</dbReference>
<keyword evidence="7" id="KW-1185">Reference proteome</keyword>
<feature type="active site" description="Proton acceptor" evidence="4">
    <location>
        <position position="75"/>
    </location>
</feature>
<dbReference type="PANTHER" id="PTHR30456:SF0">
    <property type="entry name" value="PYRIDOXINE 5'-PHOSPHATE SYNTHASE"/>
    <property type="match status" value="1"/>
</dbReference>
<dbReference type="GO" id="GO:0005829">
    <property type="term" value="C:cytosol"/>
    <property type="evidence" value="ECO:0007669"/>
    <property type="project" value="TreeGrafter"/>
</dbReference>
<dbReference type="Proteomes" id="UP000593765">
    <property type="component" value="Chromosome"/>
</dbReference>
<accession>A0A7M2WVN5</accession>
<keyword evidence="1 4" id="KW-0963">Cytoplasm</keyword>
<dbReference type="GO" id="GO:0033856">
    <property type="term" value="F:pyridoxine 5'-phosphate synthase activity"/>
    <property type="evidence" value="ECO:0007669"/>
    <property type="project" value="UniProtKB-UniRule"/>
</dbReference>
<evidence type="ECO:0000313" key="6">
    <source>
        <dbReference type="EMBL" id="QOV89588.1"/>
    </source>
</evidence>
<dbReference type="InterPro" id="IPR013785">
    <property type="entry name" value="Aldolase_TIM"/>
</dbReference>
<dbReference type="SUPFAM" id="SSF63892">
    <property type="entry name" value="Pyridoxine 5'-phosphate synthase"/>
    <property type="match status" value="1"/>
</dbReference>
<comment type="subcellular location">
    <subcellularLocation>
        <location evidence="4">Cytoplasm</location>
    </subcellularLocation>
</comment>
<comment type="caution">
    <text evidence="4">Lacks conserved residue(s) required for the propagation of feature annotation.</text>
</comment>